<feature type="transmembrane region" description="Helical" evidence="8">
    <location>
        <begin position="78"/>
        <end position="96"/>
    </location>
</feature>
<evidence type="ECO:0000256" key="4">
    <source>
        <dbReference type="ARBA" id="ARBA00022519"/>
    </source>
</evidence>
<evidence type="ECO:0000259" key="10">
    <source>
        <dbReference type="Pfam" id="PF19029"/>
    </source>
</evidence>
<evidence type="ECO:0000259" key="9">
    <source>
        <dbReference type="Pfam" id="PF05957"/>
    </source>
</evidence>
<feature type="domain" description="DUF883" evidence="10">
    <location>
        <begin position="70"/>
        <end position="99"/>
    </location>
</feature>
<evidence type="ECO:0000256" key="8">
    <source>
        <dbReference type="SAM" id="Phobius"/>
    </source>
</evidence>
<keyword evidence="4" id="KW-0997">Cell inner membrane</keyword>
<keyword evidence="12" id="KW-1185">Reference proteome</keyword>
<evidence type="ECO:0000256" key="2">
    <source>
        <dbReference type="ARBA" id="ARBA00010423"/>
    </source>
</evidence>
<comment type="similarity">
    <text evidence="2">Belongs to the ElaB/YgaM/YqjD family.</text>
</comment>
<dbReference type="Pfam" id="PF05957">
    <property type="entry name" value="DUF883"/>
    <property type="match status" value="1"/>
</dbReference>
<dbReference type="PANTHER" id="PTHR35893:SF3">
    <property type="entry name" value="INNER MEMBRANE PROTEIN"/>
    <property type="match status" value="1"/>
</dbReference>
<dbReference type="Proteomes" id="UP001204142">
    <property type="component" value="Unassembled WGS sequence"/>
</dbReference>
<keyword evidence="7 8" id="KW-0472">Membrane</keyword>
<keyword evidence="6 8" id="KW-1133">Transmembrane helix</keyword>
<comment type="caution">
    <text evidence="11">The sequence shown here is derived from an EMBL/GenBank/DDBJ whole genome shotgun (WGS) entry which is preliminary data.</text>
</comment>
<dbReference type="Pfam" id="PF19029">
    <property type="entry name" value="DUF883_C"/>
    <property type="match status" value="1"/>
</dbReference>
<dbReference type="RefSeq" id="WP_256764666.1">
    <property type="nucleotide sequence ID" value="NZ_JANIGO010000003.1"/>
</dbReference>
<organism evidence="11 12">
    <name type="scientific">Limnobacter humi</name>
    <dbReference type="NCBI Taxonomy" id="1778671"/>
    <lineage>
        <taxon>Bacteria</taxon>
        <taxon>Pseudomonadati</taxon>
        <taxon>Pseudomonadota</taxon>
        <taxon>Betaproteobacteria</taxon>
        <taxon>Burkholderiales</taxon>
        <taxon>Burkholderiaceae</taxon>
        <taxon>Limnobacter</taxon>
    </lineage>
</organism>
<evidence type="ECO:0000313" key="11">
    <source>
        <dbReference type="EMBL" id="MCQ8896875.1"/>
    </source>
</evidence>
<dbReference type="PANTHER" id="PTHR35893">
    <property type="entry name" value="INNER MEMBRANE PROTEIN-RELATED"/>
    <property type="match status" value="1"/>
</dbReference>
<evidence type="ECO:0000256" key="1">
    <source>
        <dbReference type="ARBA" id="ARBA00004377"/>
    </source>
</evidence>
<evidence type="ECO:0000256" key="3">
    <source>
        <dbReference type="ARBA" id="ARBA00022475"/>
    </source>
</evidence>
<evidence type="ECO:0000256" key="6">
    <source>
        <dbReference type="ARBA" id="ARBA00022989"/>
    </source>
</evidence>
<accession>A0ABT1WH86</accession>
<evidence type="ECO:0000313" key="12">
    <source>
        <dbReference type="Proteomes" id="UP001204142"/>
    </source>
</evidence>
<dbReference type="InterPro" id="IPR043604">
    <property type="entry name" value="DUF883_N"/>
</dbReference>
<evidence type="ECO:0000256" key="5">
    <source>
        <dbReference type="ARBA" id="ARBA00022692"/>
    </source>
</evidence>
<name>A0ABT1WH86_9BURK</name>
<keyword evidence="3" id="KW-1003">Cell membrane</keyword>
<keyword evidence="5 8" id="KW-0812">Transmembrane</keyword>
<dbReference type="EMBL" id="JANIGO010000003">
    <property type="protein sequence ID" value="MCQ8896875.1"/>
    <property type="molecule type" value="Genomic_DNA"/>
</dbReference>
<feature type="domain" description="DUF883" evidence="9">
    <location>
        <begin position="6"/>
        <end position="57"/>
    </location>
</feature>
<dbReference type="InterPro" id="IPR043605">
    <property type="entry name" value="DUF883_C"/>
</dbReference>
<evidence type="ECO:0000256" key="7">
    <source>
        <dbReference type="ARBA" id="ARBA00023136"/>
    </source>
</evidence>
<protein>
    <submittedName>
        <fullName evidence="11">YqjD family protein</fullName>
    </submittedName>
</protein>
<proteinExistence type="inferred from homology"/>
<gene>
    <name evidence="11" type="ORF">NQT62_10580</name>
</gene>
<reference evidence="11 12" key="1">
    <citation type="submission" date="2022-07" db="EMBL/GenBank/DDBJ databases">
        <authorList>
            <person name="Xamxidin M."/>
            <person name="Wu M."/>
        </authorList>
    </citation>
    <scope>NUCLEOTIDE SEQUENCE [LARGE SCALE GENOMIC DNA]</scope>
    <source>
        <strain evidence="11 12">NBRC 111650</strain>
    </source>
</reference>
<comment type="subcellular location">
    <subcellularLocation>
        <location evidence="1">Cell inner membrane</location>
        <topology evidence="1">Single-pass membrane protein</topology>
    </subcellularLocation>
</comment>
<sequence>MDNSKDKLFSDMKIVLSDAEDLLKAAASSSGERAVELREKALTSLRRAREVMQDAQSAVVEKGKAAARATDDYVHDHPWRAVGIAAAVGFVLGLIVNRR</sequence>
<dbReference type="InterPro" id="IPR010279">
    <property type="entry name" value="YqjD/ElaB"/>
</dbReference>